<dbReference type="InterPro" id="IPR050327">
    <property type="entry name" value="Proton-linked_MCT"/>
</dbReference>
<feature type="transmembrane region" description="Helical" evidence="3">
    <location>
        <begin position="313"/>
        <end position="334"/>
    </location>
</feature>
<dbReference type="Proteomes" id="UP000266188">
    <property type="component" value="Unassembled WGS sequence"/>
</dbReference>
<evidence type="ECO:0000256" key="1">
    <source>
        <dbReference type="ARBA" id="ARBA00004141"/>
    </source>
</evidence>
<feature type="transmembrane region" description="Helical" evidence="3">
    <location>
        <begin position="116"/>
        <end position="136"/>
    </location>
</feature>
<keyword evidence="3" id="KW-0812">Transmembrane</keyword>
<dbReference type="EMBL" id="MVGC01000245">
    <property type="protein sequence ID" value="RJE21187.1"/>
    <property type="molecule type" value="Genomic_DNA"/>
</dbReference>
<feature type="transmembrane region" description="Helical" evidence="3">
    <location>
        <begin position="340"/>
        <end position="363"/>
    </location>
</feature>
<reference evidence="5" key="1">
    <citation type="submission" date="2017-02" db="EMBL/GenBank/DDBJ databases">
        <authorList>
            <person name="Tafer H."/>
            <person name="Lopandic K."/>
        </authorList>
    </citation>
    <scope>NUCLEOTIDE SEQUENCE [LARGE SCALE GENOMIC DNA]</scope>
    <source>
        <strain evidence="5">CBS 366.77</strain>
    </source>
</reference>
<feature type="transmembrane region" description="Helical" evidence="3">
    <location>
        <begin position="403"/>
        <end position="423"/>
    </location>
</feature>
<protein>
    <submittedName>
        <fullName evidence="4">Transporter</fullName>
    </submittedName>
</protein>
<organism evidence="4 5">
    <name type="scientific">Aspergillus sclerotialis</name>
    <dbReference type="NCBI Taxonomy" id="2070753"/>
    <lineage>
        <taxon>Eukaryota</taxon>
        <taxon>Fungi</taxon>
        <taxon>Dikarya</taxon>
        <taxon>Ascomycota</taxon>
        <taxon>Pezizomycotina</taxon>
        <taxon>Eurotiomycetes</taxon>
        <taxon>Eurotiomycetidae</taxon>
        <taxon>Eurotiales</taxon>
        <taxon>Aspergillaceae</taxon>
        <taxon>Aspergillus</taxon>
        <taxon>Aspergillus subgen. Polypaecilum</taxon>
    </lineage>
</organism>
<comment type="subcellular location">
    <subcellularLocation>
        <location evidence="1">Membrane</location>
        <topology evidence="1">Multi-pass membrane protein</topology>
    </subcellularLocation>
</comment>
<dbReference type="PANTHER" id="PTHR11360">
    <property type="entry name" value="MONOCARBOXYLATE TRANSPORTER"/>
    <property type="match status" value="1"/>
</dbReference>
<dbReference type="InterPro" id="IPR036259">
    <property type="entry name" value="MFS_trans_sf"/>
</dbReference>
<feature type="transmembrane region" description="Helical" evidence="3">
    <location>
        <begin position="87"/>
        <end position="109"/>
    </location>
</feature>
<dbReference type="AlphaFoldDB" id="A0A3A2ZIG0"/>
<feature type="transmembrane region" description="Helical" evidence="3">
    <location>
        <begin position="176"/>
        <end position="198"/>
    </location>
</feature>
<keyword evidence="3" id="KW-1133">Transmembrane helix</keyword>
<feature type="transmembrane region" description="Helical" evidence="3">
    <location>
        <begin position="142"/>
        <end position="164"/>
    </location>
</feature>
<dbReference type="OrthoDB" id="6499973at2759"/>
<evidence type="ECO:0000256" key="2">
    <source>
        <dbReference type="ARBA" id="ARBA00006727"/>
    </source>
</evidence>
<comment type="similarity">
    <text evidence="2">Belongs to the major facilitator superfamily. Monocarboxylate porter (TC 2.A.1.13) family.</text>
</comment>
<evidence type="ECO:0000313" key="4">
    <source>
        <dbReference type="EMBL" id="RJE21187.1"/>
    </source>
</evidence>
<feature type="transmembrane region" description="Helical" evidence="3">
    <location>
        <begin position="287"/>
        <end position="306"/>
    </location>
</feature>
<accession>A0A3A2ZIG0</accession>
<keyword evidence="5" id="KW-1185">Reference proteome</keyword>
<feature type="transmembrane region" description="Helical" evidence="3">
    <location>
        <begin position="245"/>
        <end position="267"/>
    </location>
</feature>
<keyword evidence="3" id="KW-0472">Membrane</keyword>
<gene>
    <name evidence="4" type="ORF">PHISCL_06463</name>
</gene>
<dbReference type="Pfam" id="PF07690">
    <property type="entry name" value="MFS_1"/>
    <property type="match status" value="1"/>
</dbReference>
<feature type="transmembrane region" description="Helical" evidence="3">
    <location>
        <begin position="204"/>
        <end position="224"/>
    </location>
</feature>
<comment type="caution">
    <text evidence="4">The sequence shown here is derived from an EMBL/GenBank/DDBJ whole genome shotgun (WGS) entry which is preliminary data.</text>
</comment>
<dbReference type="PANTHER" id="PTHR11360:SF315">
    <property type="entry name" value="TRANSPORTER MCH2-RELATED"/>
    <property type="match status" value="1"/>
</dbReference>
<feature type="transmembrane region" description="Helical" evidence="3">
    <location>
        <begin position="375"/>
        <end position="397"/>
    </location>
</feature>
<evidence type="ECO:0000256" key="3">
    <source>
        <dbReference type="SAM" id="Phobius"/>
    </source>
</evidence>
<dbReference type="SUPFAM" id="SSF103473">
    <property type="entry name" value="MFS general substrate transporter"/>
    <property type="match status" value="1"/>
</dbReference>
<name>A0A3A2ZIG0_9EURO</name>
<evidence type="ECO:0000313" key="5">
    <source>
        <dbReference type="Proteomes" id="UP000266188"/>
    </source>
</evidence>
<dbReference type="Gene3D" id="1.20.1250.20">
    <property type="entry name" value="MFS general substrate transporter like domains"/>
    <property type="match status" value="2"/>
</dbReference>
<dbReference type="GO" id="GO:0022857">
    <property type="term" value="F:transmembrane transporter activity"/>
    <property type="evidence" value="ECO:0007669"/>
    <property type="project" value="InterPro"/>
</dbReference>
<proteinExistence type="inferred from homology"/>
<dbReference type="InterPro" id="IPR011701">
    <property type="entry name" value="MFS"/>
</dbReference>
<dbReference type="GO" id="GO:0016020">
    <property type="term" value="C:membrane"/>
    <property type="evidence" value="ECO:0007669"/>
    <property type="project" value="UniProtKB-SubCell"/>
</dbReference>
<sequence length="469" mass="50802">MGDIELRHCHHNSNEPSPSAPDESNLTSINNSEAFEDAPPNGGYGWVCTFCCCMINIHTWGINSSWGVILAHFLSNSTYPNASHLDYAFIGGLSIAMCLLLGPVVTKVYNIIGSKLTMLMGTGLVFGSLLGASYSTEIWHLFLSQGICFGTGMGFLYITATAVLPEWFSTRRSFSMGLAASGAGLGGVLYNLAAGAAIQAMGIAATYRVLAFCALGGNLISSLLMKDRRSFREERRGRTFNHRDLSHFEVLLMVLWGVTTELGYVTLVYSLPNYATSIGLNPQQGSITGAILNLGLTIGRPLVGYFSDALGRITISTVMTAFCGLFCFAIWIPAYSFAPLILFSLLAGMVCGTFWGTITPVTAEVVGLNRLPSTFAMICLTLVVPTTFAEPVALSIVASSGYLSTQVYVASMFILGATSLWVLRSWKFYEIEMKAARESEGIEVNGASTSFPSFFRWIRPRKLFLNGRV</sequence>